<proteinExistence type="predicted"/>
<evidence type="ECO:0000256" key="1">
    <source>
        <dbReference type="ARBA" id="ARBA00004167"/>
    </source>
</evidence>
<keyword evidence="3 5" id="KW-1133">Transmembrane helix</keyword>
<dbReference type="GO" id="GO:0016989">
    <property type="term" value="F:sigma factor antagonist activity"/>
    <property type="evidence" value="ECO:0007669"/>
    <property type="project" value="TreeGrafter"/>
</dbReference>
<dbReference type="PANTHER" id="PTHR37461">
    <property type="entry name" value="ANTI-SIGMA-K FACTOR RSKA"/>
    <property type="match status" value="1"/>
</dbReference>
<comment type="caution">
    <text evidence="7">The sequence shown here is derived from an EMBL/GenBank/DDBJ whole genome shotgun (WGS) entry which is preliminary data.</text>
</comment>
<gene>
    <name evidence="7" type="ORF">GCM10011396_15200</name>
</gene>
<dbReference type="Gene3D" id="1.10.10.1320">
    <property type="entry name" value="Anti-sigma factor, zinc-finger domain"/>
    <property type="match status" value="1"/>
</dbReference>
<keyword evidence="8" id="KW-1185">Reference proteome</keyword>
<evidence type="ECO:0000259" key="6">
    <source>
        <dbReference type="Pfam" id="PF13490"/>
    </source>
</evidence>
<dbReference type="InterPro" id="IPR041916">
    <property type="entry name" value="Anti_sigma_zinc_sf"/>
</dbReference>
<dbReference type="GO" id="GO:0006417">
    <property type="term" value="P:regulation of translation"/>
    <property type="evidence" value="ECO:0007669"/>
    <property type="project" value="TreeGrafter"/>
</dbReference>
<dbReference type="EMBL" id="BMED01000001">
    <property type="protein sequence ID" value="GGC69143.1"/>
    <property type="molecule type" value="Genomic_DNA"/>
</dbReference>
<evidence type="ECO:0000256" key="2">
    <source>
        <dbReference type="ARBA" id="ARBA00022692"/>
    </source>
</evidence>
<keyword evidence="2 5" id="KW-0812">Transmembrane</keyword>
<evidence type="ECO:0000313" key="7">
    <source>
        <dbReference type="EMBL" id="GGC69143.1"/>
    </source>
</evidence>
<keyword evidence="4 5" id="KW-0472">Membrane</keyword>
<dbReference type="PANTHER" id="PTHR37461:SF1">
    <property type="entry name" value="ANTI-SIGMA-K FACTOR RSKA"/>
    <property type="match status" value="1"/>
</dbReference>
<evidence type="ECO:0000256" key="5">
    <source>
        <dbReference type="SAM" id="Phobius"/>
    </source>
</evidence>
<dbReference type="Pfam" id="PF13490">
    <property type="entry name" value="zf-HC2"/>
    <property type="match status" value="1"/>
</dbReference>
<comment type="subcellular location">
    <subcellularLocation>
        <location evidence="1">Membrane</location>
        <topology evidence="1">Single-pass membrane protein</topology>
    </subcellularLocation>
</comment>
<dbReference type="AlphaFoldDB" id="A0A916UE43"/>
<reference evidence="7" key="1">
    <citation type="journal article" date="2014" name="Int. J. Syst. Evol. Microbiol.">
        <title>Complete genome sequence of Corynebacterium casei LMG S-19264T (=DSM 44701T), isolated from a smear-ripened cheese.</title>
        <authorList>
            <consortium name="US DOE Joint Genome Institute (JGI-PGF)"/>
            <person name="Walter F."/>
            <person name="Albersmeier A."/>
            <person name="Kalinowski J."/>
            <person name="Ruckert C."/>
        </authorList>
    </citation>
    <scope>NUCLEOTIDE SEQUENCE</scope>
    <source>
        <strain evidence="7">CGMCC 1.10998</strain>
    </source>
</reference>
<protein>
    <submittedName>
        <fullName evidence="7">Membrane protein</fullName>
    </submittedName>
</protein>
<feature type="domain" description="Putative zinc-finger" evidence="6">
    <location>
        <begin position="3"/>
        <end position="37"/>
    </location>
</feature>
<sequence length="265" mass="29844">MNCQESHRLIQAYADQQLAPPEAQMMAAHLAECAACRAELLQLNSLHGLLKTNATQHVAPAHLRQRIQSTLREQITPRPVRSIGWWQRLARLPWAWINLGMASACAVALAVALILPSVNSGEDALAQELTDSHFRSLLVDHLADVASSDQHTVKPWFTGKLDFSPPVYDFAQQDYPLIGGRLDYVGQRTVAALAYRHKRHVLNLFIWPAKDAGRTDVQHLSRQGYQLRHWTQAGMQYWLISDMNVAELKGFESLLREQLQKDAAS</sequence>
<evidence type="ECO:0000313" key="8">
    <source>
        <dbReference type="Proteomes" id="UP000637423"/>
    </source>
</evidence>
<dbReference type="InterPro" id="IPR027383">
    <property type="entry name" value="Znf_put"/>
</dbReference>
<name>A0A916UE43_9BURK</name>
<evidence type="ECO:0000256" key="4">
    <source>
        <dbReference type="ARBA" id="ARBA00023136"/>
    </source>
</evidence>
<dbReference type="RefSeq" id="WP_188565308.1">
    <property type="nucleotide sequence ID" value="NZ_BMED01000001.1"/>
</dbReference>
<evidence type="ECO:0000256" key="3">
    <source>
        <dbReference type="ARBA" id="ARBA00022989"/>
    </source>
</evidence>
<accession>A0A916UE43</accession>
<organism evidence="7 8">
    <name type="scientific">Undibacterium terreum</name>
    <dbReference type="NCBI Taxonomy" id="1224302"/>
    <lineage>
        <taxon>Bacteria</taxon>
        <taxon>Pseudomonadati</taxon>
        <taxon>Pseudomonadota</taxon>
        <taxon>Betaproteobacteria</taxon>
        <taxon>Burkholderiales</taxon>
        <taxon>Oxalobacteraceae</taxon>
        <taxon>Undibacterium</taxon>
    </lineage>
</organism>
<dbReference type="Proteomes" id="UP000637423">
    <property type="component" value="Unassembled WGS sequence"/>
</dbReference>
<dbReference type="GO" id="GO:0016020">
    <property type="term" value="C:membrane"/>
    <property type="evidence" value="ECO:0007669"/>
    <property type="project" value="UniProtKB-SubCell"/>
</dbReference>
<dbReference type="InterPro" id="IPR051474">
    <property type="entry name" value="Anti-sigma-K/W_factor"/>
</dbReference>
<reference evidence="7" key="2">
    <citation type="submission" date="2020-09" db="EMBL/GenBank/DDBJ databases">
        <authorList>
            <person name="Sun Q."/>
            <person name="Zhou Y."/>
        </authorList>
    </citation>
    <scope>NUCLEOTIDE SEQUENCE</scope>
    <source>
        <strain evidence="7">CGMCC 1.10998</strain>
    </source>
</reference>
<feature type="transmembrane region" description="Helical" evidence="5">
    <location>
        <begin position="95"/>
        <end position="115"/>
    </location>
</feature>